<feature type="compositionally biased region" description="Low complexity" evidence="12">
    <location>
        <begin position="65"/>
        <end position="75"/>
    </location>
</feature>
<keyword evidence="5 11" id="KW-0645">Protease</keyword>
<feature type="compositionally biased region" description="Polar residues" evidence="12">
    <location>
        <begin position="125"/>
        <end position="135"/>
    </location>
</feature>
<keyword evidence="8 11" id="KW-0653">Protein transport</keyword>
<evidence type="ECO:0000256" key="6">
    <source>
        <dbReference type="ARBA" id="ARBA00022801"/>
    </source>
</evidence>
<dbReference type="GO" id="GO:0000045">
    <property type="term" value="P:autophagosome assembly"/>
    <property type="evidence" value="ECO:0007669"/>
    <property type="project" value="TreeGrafter"/>
</dbReference>
<evidence type="ECO:0000313" key="15">
    <source>
        <dbReference type="Proteomes" id="UP000816034"/>
    </source>
</evidence>
<comment type="similarity">
    <text evidence="2 11">Belongs to the peptidase C54 family.</text>
</comment>
<dbReference type="InterPro" id="IPR005078">
    <property type="entry name" value="Peptidase_C54"/>
</dbReference>
<keyword evidence="7" id="KW-0788">Thiol protease</keyword>
<dbReference type="GO" id="GO:0000423">
    <property type="term" value="P:mitophagy"/>
    <property type="evidence" value="ECO:0007669"/>
    <property type="project" value="TreeGrafter"/>
</dbReference>
<keyword evidence="15" id="KW-1185">Reference proteome</keyword>
<reference evidence="14 15" key="1">
    <citation type="journal article" date="2018" name="BMC Genomics">
        <title>The genome of Naegleria lovaniensis, the basis for a comparative approach to unravel pathogenicity factors of the human pathogenic amoeba N. fowleri.</title>
        <authorList>
            <person name="Liechti N."/>
            <person name="Schurch N."/>
            <person name="Bruggmann R."/>
            <person name="Wittwer M."/>
        </authorList>
    </citation>
    <scope>NUCLEOTIDE SEQUENCE [LARGE SCALE GENOMIC DNA]</scope>
    <source>
        <strain evidence="14 15">ATCC 30569</strain>
    </source>
</reference>
<keyword evidence="3" id="KW-0813">Transport</keyword>
<dbReference type="GO" id="GO:0016485">
    <property type="term" value="P:protein processing"/>
    <property type="evidence" value="ECO:0007669"/>
    <property type="project" value="TreeGrafter"/>
</dbReference>
<dbReference type="Proteomes" id="UP000816034">
    <property type="component" value="Unassembled WGS sequence"/>
</dbReference>
<dbReference type="EMBL" id="PYSW02000046">
    <property type="protein sequence ID" value="KAG2374376.1"/>
    <property type="molecule type" value="Genomic_DNA"/>
</dbReference>
<feature type="region of interest" description="Disordered" evidence="12">
    <location>
        <begin position="65"/>
        <end position="87"/>
    </location>
</feature>
<dbReference type="PANTHER" id="PTHR22624">
    <property type="entry name" value="CYSTEINE PROTEASE ATG4"/>
    <property type="match status" value="1"/>
</dbReference>
<dbReference type="GO" id="GO:0015031">
    <property type="term" value="P:protein transport"/>
    <property type="evidence" value="ECO:0007669"/>
    <property type="project" value="UniProtKB-KW"/>
</dbReference>
<keyword evidence="9 11" id="KW-0072">Autophagy</keyword>
<dbReference type="GO" id="GO:0034727">
    <property type="term" value="P:piecemeal microautophagy of the nucleus"/>
    <property type="evidence" value="ECO:0007669"/>
    <property type="project" value="TreeGrafter"/>
</dbReference>
<evidence type="ECO:0000256" key="5">
    <source>
        <dbReference type="ARBA" id="ARBA00022670"/>
    </source>
</evidence>
<evidence type="ECO:0000256" key="1">
    <source>
        <dbReference type="ARBA" id="ARBA00004496"/>
    </source>
</evidence>
<dbReference type="EC" id="3.4.22.-" evidence="11"/>
<comment type="subcellular location">
    <subcellularLocation>
        <location evidence="1 11">Cytoplasm</location>
    </subcellularLocation>
</comment>
<proteinExistence type="inferred from homology"/>
<comment type="function">
    <text evidence="11">Cysteine protease that plays a key role in autophagy by mediating both proteolytic activation and delipidation of ATG8 family proteins.</text>
</comment>
<sequence length="604" mass="68389">MDFLDYIGFSSKDNNISNESMKAANTIDFSETSSPIWLLGLMYQPCLICSDEQGGSMLDSSMMMTSTASSSTGTGLENSSMSVSSLPNFADQPQQQLPTPNTINNTNSMMNQQQMYGQFQQQQQVSNNDENSPKTPSKPKRSFFSMPKKKKTFSDNDLVKIYHNKLQFESFLSDFESRFWLTYRKDFEPISSNPLPMEQIELQTVNSLGNLSSMNSSGIISSQGSALSSGASHNGDDTPFLTGSFTNSPPHAQYYFNNSNGGNQSTKSASSSSLSKLYRYVINYTAPTSDTGWGCMMRSGQMLLAQAFLTHYLGRNFRLPTTDRTRGMYQIIQSWFYDLDACPYSIHKIARAGTYFGKKVGEWFGPSTISYVLKLLVEQHLRGEFVVHVADQGGIYIDELLGKCEYDYEEFSIDVNNVQKENTESIYPQIECIGPRLRVTKKWRPLIILIPLRLGLENFNTDYIPSIKKVFEIPQTLGIMGGKPKSSLYFIGYHDNEVIYLDPHTTQKSSPKEETYHCKTPLKIPVSKIDPSMALGFLCSTRQDFDEFCNLANQYLTHRSHPLVCIREHKPQEKDLDVLSFDDMSDENNHKEHHDDEDDDIVFV</sequence>
<evidence type="ECO:0000256" key="12">
    <source>
        <dbReference type="SAM" id="MobiDB-lite"/>
    </source>
</evidence>
<accession>A0AA88KFT6</accession>
<evidence type="ECO:0000256" key="7">
    <source>
        <dbReference type="ARBA" id="ARBA00022807"/>
    </source>
</evidence>
<evidence type="ECO:0000256" key="3">
    <source>
        <dbReference type="ARBA" id="ARBA00022448"/>
    </source>
</evidence>
<dbReference type="GO" id="GO:0004197">
    <property type="term" value="F:cysteine-type endopeptidase activity"/>
    <property type="evidence" value="ECO:0007669"/>
    <property type="project" value="TreeGrafter"/>
</dbReference>
<evidence type="ECO:0000256" key="9">
    <source>
        <dbReference type="ARBA" id="ARBA00023006"/>
    </source>
</evidence>
<dbReference type="GO" id="GO:0019786">
    <property type="term" value="F:protein-phosphatidylethanolamide deconjugating activity"/>
    <property type="evidence" value="ECO:0007669"/>
    <property type="project" value="InterPro"/>
</dbReference>
<keyword evidence="6 11" id="KW-0378">Hydrolase</keyword>
<evidence type="ECO:0000313" key="14">
    <source>
        <dbReference type="EMBL" id="KAG2374376.1"/>
    </source>
</evidence>
<dbReference type="InterPro" id="IPR046792">
    <property type="entry name" value="Peptidase_C54_cat"/>
</dbReference>
<feature type="compositionally biased region" description="Polar residues" evidence="12">
    <location>
        <begin position="76"/>
        <end position="87"/>
    </location>
</feature>
<feature type="region of interest" description="Disordered" evidence="12">
    <location>
        <begin position="583"/>
        <end position="604"/>
    </location>
</feature>
<organism evidence="14 15">
    <name type="scientific">Naegleria lovaniensis</name>
    <name type="common">Amoeba</name>
    <dbReference type="NCBI Taxonomy" id="51637"/>
    <lineage>
        <taxon>Eukaryota</taxon>
        <taxon>Discoba</taxon>
        <taxon>Heterolobosea</taxon>
        <taxon>Tetramitia</taxon>
        <taxon>Eutetramitia</taxon>
        <taxon>Vahlkampfiidae</taxon>
        <taxon>Naegleria</taxon>
    </lineage>
</organism>
<evidence type="ECO:0000256" key="10">
    <source>
        <dbReference type="ARBA" id="ARBA00029362"/>
    </source>
</evidence>
<evidence type="ECO:0000256" key="4">
    <source>
        <dbReference type="ARBA" id="ARBA00022490"/>
    </source>
</evidence>
<keyword evidence="4 11" id="KW-0963">Cytoplasm</keyword>
<feature type="region of interest" description="Disordered" evidence="12">
    <location>
        <begin position="117"/>
        <end position="149"/>
    </location>
</feature>
<dbReference type="PANTHER" id="PTHR22624:SF49">
    <property type="entry name" value="CYSTEINE PROTEASE"/>
    <property type="match status" value="1"/>
</dbReference>
<dbReference type="GO" id="GO:0005737">
    <property type="term" value="C:cytoplasm"/>
    <property type="evidence" value="ECO:0007669"/>
    <property type="project" value="UniProtKB-SubCell"/>
</dbReference>
<dbReference type="GeneID" id="68103400"/>
<dbReference type="InterPro" id="IPR038765">
    <property type="entry name" value="Papain-like_cys_pep_sf"/>
</dbReference>
<evidence type="ECO:0000256" key="8">
    <source>
        <dbReference type="ARBA" id="ARBA00022927"/>
    </source>
</evidence>
<comment type="catalytic activity">
    <reaction evidence="10">
        <text>[protein]-C-terminal L-amino acid-glycyl-phosphatidylethanolamide + H2O = [protein]-C-terminal L-amino acid-glycine + a 1,2-diacyl-sn-glycero-3-phosphoethanolamine</text>
        <dbReference type="Rhea" id="RHEA:67548"/>
        <dbReference type="Rhea" id="RHEA-COMP:17323"/>
        <dbReference type="Rhea" id="RHEA-COMP:17324"/>
        <dbReference type="ChEBI" id="CHEBI:15377"/>
        <dbReference type="ChEBI" id="CHEBI:64612"/>
        <dbReference type="ChEBI" id="CHEBI:172940"/>
        <dbReference type="ChEBI" id="CHEBI:172941"/>
    </reaction>
    <physiologicalReaction direction="left-to-right" evidence="10">
        <dbReference type="Rhea" id="RHEA:67549"/>
    </physiologicalReaction>
</comment>
<dbReference type="Pfam" id="PF03416">
    <property type="entry name" value="Peptidase_C54"/>
    <property type="match status" value="1"/>
</dbReference>
<gene>
    <name evidence="14" type="ORF">C9374_010946</name>
</gene>
<dbReference type="SUPFAM" id="SSF54001">
    <property type="entry name" value="Cysteine proteinases"/>
    <property type="match status" value="1"/>
</dbReference>
<evidence type="ECO:0000259" key="13">
    <source>
        <dbReference type="Pfam" id="PF03416"/>
    </source>
</evidence>
<feature type="domain" description="Peptidase C54 catalytic" evidence="13">
    <location>
        <begin position="169"/>
        <end position="550"/>
    </location>
</feature>
<protein>
    <recommendedName>
        <fullName evidence="11">Cysteine protease</fullName>
        <ecNumber evidence="11">3.4.22.-</ecNumber>
    </recommendedName>
</protein>
<dbReference type="AlphaFoldDB" id="A0AA88KFT6"/>
<feature type="compositionally biased region" description="Acidic residues" evidence="12">
    <location>
        <begin position="595"/>
        <end position="604"/>
    </location>
</feature>
<evidence type="ECO:0000256" key="2">
    <source>
        <dbReference type="ARBA" id="ARBA00010958"/>
    </source>
</evidence>
<comment type="caution">
    <text evidence="14">The sequence shown here is derived from an EMBL/GenBank/DDBJ whole genome shotgun (WGS) entry which is preliminary data.</text>
</comment>
<name>A0AA88KFT6_NAELO</name>
<evidence type="ECO:0000256" key="11">
    <source>
        <dbReference type="RuleBase" id="RU363115"/>
    </source>
</evidence>
<dbReference type="RefSeq" id="XP_044543550.1">
    <property type="nucleotide sequence ID" value="XM_044686546.1"/>
</dbReference>
<dbReference type="GO" id="GO:0035973">
    <property type="term" value="P:aggrephagy"/>
    <property type="evidence" value="ECO:0007669"/>
    <property type="project" value="TreeGrafter"/>
</dbReference>
<feature type="compositionally biased region" description="Basic residues" evidence="12">
    <location>
        <begin position="137"/>
        <end position="149"/>
    </location>
</feature>